<name>A0A0E9PRD6_ANGAN</name>
<reference evidence="1" key="2">
    <citation type="journal article" date="2015" name="Fish Shellfish Immunol.">
        <title>Early steps in the European eel (Anguilla anguilla)-Vibrio vulnificus interaction in the gills: Role of the RtxA13 toxin.</title>
        <authorList>
            <person name="Callol A."/>
            <person name="Pajuelo D."/>
            <person name="Ebbesson L."/>
            <person name="Teles M."/>
            <person name="MacKenzie S."/>
            <person name="Amaro C."/>
        </authorList>
    </citation>
    <scope>NUCLEOTIDE SEQUENCE</scope>
</reference>
<proteinExistence type="predicted"/>
<organism evidence="1">
    <name type="scientific">Anguilla anguilla</name>
    <name type="common">European freshwater eel</name>
    <name type="synonym">Muraena anguilla</name>
    <dbReference type="NCBI Taxonomy" id="7936"/>
    <lineage>
        <taxon>Eukaryota</taxon>
        <taxon>Metazoa</taxon>
        <taxon>Chordata</taxon>
        <taxon>Craniata</taxon>
        <taxon>Vertebrata</taxon>
        <taxon>Euteleostomi</taxon>
        <taxon>Actinopterygii</taxon>
        <taxon>Neopterygii</taxon>
        <taxon>Teleostei</taxon>
        <taxon>Anguilliformes</taxon>
        <taxon>Anguillidae</taxon>
        <taxon>Anguilla</taxon>
    </lineage>
</organism>
<protein>
    <submittedName>
        <fullName evidence="1">Uncharacterized protein</fullName>
    </submittedName>
</protein>
<dbReference type="AlphaFoldDB" id="A0A0E9PRD6"/>
<reference evidence="1" key="1">
    <citation type="submission" date="2014-11" db="EMBL/GenBank/DDBJ databases">
        <authorList>
            <person name="Amaro Gonzalez C."/>
        </authorList>
    </citation>
    <scope>NUCLEOTIDE SEQUENCE</scope>
</reference>
<sequence>MQFGQESVVKVLQEYQRTHLLLESQSDSEDHGKLKAVDSVV</sequence>
<dbReference type="EMBL" id="GBXM01102169">
    <property type="protein sequence ID" value="JAH06408.1"/>
    <property type="molecule type" value="Transcribed_RNA"/>
</dbReference>
<evidence type="ECO:0000313" key="1">
    <source>
        <dbReference type="EMBL" id="JAH06408.1"/>
    </source>
</evidence>
<accession>A0A0E9PRD6</accession>